<dbReference type="Gene3D" id="3.30.1360.60">
    <property type="entry name" value="Glucose permease domain IIB"/>
    <property type="match status" value="1"/>
</dbReference>
<evidence type="ECO:0000256" key="9">
    <source>
        <dbReference type="ARBA" id="ARBA00022989"/>
    </source>
</evidence>
<comment type="caution">
    <text evidence="15">The sequence shown here is derived from an EMBL/GenBank/DDBJ whole genome shotgun (WGS) entry which is preliminary data.</text>
</comment>
<feature type="domain" description="PTS EIIC type-1" evidence="14">
    <location>
        <begin position="122"/>
        <end position="465"/>
    </location>
</feature>
<feature type="transmembrane region" description="Helical" evidence="12">
    <location>
        <begin position="221"/>
        <end position="239"/>
    </location>
</feature>
<evidence type="ECO:0000256" key="7">
    <source>
        <dbReference type="ARBA" id="ARBA00022692"/>
    </source>
</evidence>
<dbReference type="InterPro" id="IPR018113">
    <property type="entry name" value="PTrfase_EIIB_Cys"/>
</dbReference>
<gene>
    <name evidence="15" type="ORF">J2S15_001112</name>
</gene>
<keyword evidence="2" id="KW-0813">Transport</keyword>
<evidence type="ECO:0000259" key="13">
    <source>
        <dbReference type="PROSITE" id="PS51098"/>
    </source>
</evidence>
<dbReference type="PROSITE" id="PS51098">
    <property type="entry name" value="PTS_EIIB_TYPE_1"/>
    <property type="match status" value="1"/>
</dbReference>
<feature type="transmembrane region" description="Helical" evidence="12">
    <location>
        <begin position="433"/>
        <end position="456"/>
    </location>
</feature>
<comment type="subcellular location">
    <subcellularLocation>
        <location evidence="1">Cell membrane</location>
        <topology evidence="1">Multi-pass membrane protein</topology>
    </subcellularLocation>
</comment>
<feature type="transmembrane region" description="Helical" evidence="12">
    <location>
        <begin position="390"/>
        <end position="413"/>
    </location>
</feature>
<dbReference type="PANTHER" id="PTHR30175">
    <property type="entry name" value="PHOSPHOTRANSFERASE SYSTEM TRANSPORT PROTEIN"/>
    <property type="match status" value="1"/>
</dbReference>
<evidence type="ECO:0000313" key="16">
    <source>
        <dbReference type="Proteomes" id="UP001230220"/>
    </source>
</evidence>
<keyword evidence="6" id="KW-0598">Phosphotransferase system</keyword>
<feature type="transmembrane region" description="Helical" evidence="12">
    <location>
        <begin position="330"/>
        <end position="351"/>
    </location>
</feature>
<dbReference type="Proteomes" id="UP001230220">
    <property type="component" value="Unassembled WGS sequence"/>
</dbReference>
<dbReference type="Pfam" id="PF02378">
    <property type="entry name" value="PTS_EIIC"/>
    <property type="match status" value="1"/>
</dbReference>
<evidence type="ECO:0000259" key="14">
    <source>
        <dbReference type="PROSITE" id="PS51103"/>
    </source>
</evidence>
<organism evidence="15 16">
    <name type="scientific">Breznakia pachnodae</name>
    <dbReference type="NCBI Taxonomy" id="265178"/>
    <lineage>
        <taxon>Bacteria</taxon>
        <taxon>Bacillati</taxon>
        <taxon>Bacillota</taxon>
        <taxon>Erysipelotrichia</taxon>
        <taxon>Erysipelotrichales</taxon>
        <taxon>Erysipelotrichaceae</taxon>
        <taxon>Breznakia</taxon>
    </lineage>
</organism>
<keyword evidence="3" id="KW-1003">Cell membrane</keyword>
<feature type="domain" description="PTS EIIB type-1" evidence="13">
    <location>
        <begin position="7"/>
        <end position="89"/>
    </location>
</feature>
<dbReference type="EMBL" id="JAUSUR010000001">
    <property type="protein sequence ID" value="MDQ0360381.1"/>
    <property type="molecule type" value="Genomic_DNA"/>
</dbReference>
<keyword evidence="9 12" id="KW-1133">Transmembrane helix</keyword>
<evidence type="ECO:0000313" key="15">
    <source>
        <dbReference type="EMBL" id="MDQ0360381.1"/>
    </source>
</evidence>
<name>A0ABU0E0Z6_9FIRM</name>
<dbReference type="InterPro" id="IPR003352">
    <property type="entry name" value="PTS_EIIC"/>
</dbReference>
<evidence type="ECO:0000256" key="11">
    <source>
        <dbReference type="PROSITE-ProRule" id="PRU00421"/>
    </source>
</evidence>
<feature type="transmembrane region" description="Helical" evidence="12">
    <location>
        <begin position="181"/>
        <end position="201"/>
    </location>
</feature>
<dbReference type="CDD" id="cd00212">
    <property type="entry name" value="PTS_IIB_glc"/>
    <property type="match status" value="1"/>
</dbReference>
<evidence type="ECO:0000256" key="1">
    <source>
        <dbReference type="ARBA" id="ARBA00004651"/>
    </source>
</evidence>
<dbReference type="Pfam" id="PF00367">
    <property type="entry name" value="PTS_EIIB"/>
    <property type="match status" value="1"/>
</dbReference>
<feature type="transmembrane region" description="Helical" evidence="12">
    <location>
        <begin position="119"/>
        <end position="144"/>
    </location>
</feature>
<dbReference type="PROSITE" id="PS01035">
    <property type="entry name" value="PTS_EIIB_TYPE_1_CYS"/>
    <property type="match status" value="1"/>
</dbReference>
<evidence type="ECO:0000256" key="8">
    <source>
        <dbReference type="ARBA" id="ARBA00022777"/>
    </source>
</evidence>
<feature type="active site" description="Phosphocysteine intermediate; for EIIB activity" evidence="11">
    <location>
        <position position="29"/>
    </location>
</feature>
<evidence type="ECO:0000256" key="3">
    <source>
        <dbReference type="ARBA" id="ARBA00022475"/>
    </source>
</evidence>
<dbReference type="SUPFAM" id="SSF55604">
    <property type="entry name" value="Glucose permease domain IIB"/>
    <property type="match status" value="1"/>
</dbReference>
<feature type="transmembrane region" description="Helical" evidence="12">
    <location>
        <begin position="278"/>
        <end position="298"/>
    </location>
</feature>
<evidence type="ECO:0000256" key="10">
    <source>
        <dbReference type="ARBA" id="ARBA00023136"/>
    </source>
</evidence>
<protein>
    <submittedName>
        <fullName evidence="15">PTS system beta-glucosides-specific IIC component</fullName>
    </submittedName>
</protein>
<evidence type="ECO:0000256" key="6">
    <source>
        <dbReference type="ARBA" id="ARBA00022683"/>
    </source>
</evidence>
<sequence>MSNNKYEVLGTQILELVGGKDNVSSLTNCVTRLRFNLKDQSLVDQNKIKALSGVMGCQFSSGQFQIIIGPDVKKVLNVIAPQIDGKAKNVGKEPEKEKLTIKNVFSKILTNFTACITPALPVIICAGMLKLIAVIVGPIMLGLIAADSGIYTILSFAGDAGFYFLPIYLGYTSAKHFKTSVFIGMLLGAILVHPSLMSIVLEGGSLDFLGLPVTLVNYSSSVLPIVLIVWVMSYVRRFIDHIMPEMLKMILVDVLTVVIMLPIALCVLGPLGSILSTYITSAFLAIHSVLGPLGIGLIAALYLPLILTGMHHAVNLAAIVTMTSMGYDNVIFVAAAAAILSVLGSNLAFIIKAKKAENRSLGITATIMQAVGGIVEPTLFGIYLPYKKIFVAQSIGAFTGATVMGFLGCKMYALMGSNIFVLAGFLGEESNNFIYACIGCAIAIIVAFILTFILGFDENQEVIEE</sequence>
<feature type="transmembrane region" description="Helical" evidence="12">
    <location>
        <begin position="150"/>
        <end position="169"/>
    </location>
</feature>
<dbReference type="RefSeq" id="WP_307406243.1">
    <property type="nucleotide sequence ID" value="NZ_JAUSUR010000001.1"/>
</dbReference>
<dbReference type="InterPro" id="IPR050558">
    <property type="entry name" value="PTS_Sugar-Specific_Components"/>
</dbReference>
<evidence type="ECO:0000256" key="4">
    <source>
        <dbReference type="ARBA" id="ARBA00022597"/>
    </source>
</evidence>
<dbReference type="InterPro" id="IPR036878">
    <property type="entry name" value="Glu_permease_IIB"/>
</dbReference>
<keyword evidence="16" id="KW-1185">Reference proteome</keyword>
<evidence type="ECO:0000256" key="5">
    <source>
        <dbReference type="ARBA" id="ARBA00022679"/>
    </source>
</evidence>
<keyword evidence="8" id="KW-0418">Kinase</keyword>
<keyword evidence="7 12" id="KW-0812">Transmembrane</keyword>
<reference evidence="15 16" key="1">
    <citation type="submission" date="2023-07" db="EMBL/GenBank/DDBJ databases">
        <title>Genomic Encyclopedia of Type Strains, Phase IV (KMG-IV): sequencing the most valuable type-strain genomes for metagenomic binning, comparative biology and taxonomic classification.</title>
        <authorList>
            <person name="Goeker M."/>
        </authorList>
    </citation>
    <scope>NUCLEOTIDE SEQUENCE [LARGE SCALE GENOMIC DNA]</scope>
    <source>
        <strain evidence="15 16">DSM 16784</strain>
    </source>
</reference>
<keyword evidence="10 12" id="KW-0472">Membrane</keyword>
<evidence type="ECO:0000256" key="2">
    <source>
        <dbReference type="ARBA" id="ARBA00022448"/>
    </source>
</evidence>
<dbReference type="InterPro" id="IPR013013">
    <property type="entry name" value="PTS_EIIC_1"/>
</dbReference>
<feature type="transmembrane region" description="Helical" evidence="12">
    <location>
        <begin position="363"/>
        <end position="384"/>
    </location>
</feature>
<dbReference type="PANTHER" id="PTHR30175:SF1">
    <property type="entry name" value="PTS SYSTEM ARBUTIN-, CELLOBIOSE-, AND SALICIN-SPECIFIC EIIBC COMPONENT-RELATED"/>
    <property type="match status" value="1"/>
</dbReference>
<keyword evidence="4" id="KW-0762">Sugar transport</keyword>
<accession>A0ABU0E0Z6</accession>
<dbReference type="InterPro" id="IPR001996">
    <property type="entry name" value="PTS_IIB_1"/>
</dbReference>
<keyword evidence="5" id="KW-0808">Transferase</keyword>
<proteinExistence type="predicted"/>
<dbReference type="PROSITE" id="PS51103">
    <property type="entry name" value="PTS_EIIC_TYPE_1"/>
    <property type="match status" value="1"/>
</dbReference>
<evidence type="ECO:0000256" key="12">
    <source>
        <dbReference type="SAM" id="Phobius"/>
    </source>
</evidence>
<feature type="transmembrane region" description="Helical" evidence="12">
    <location>
        <begin position="251"/>
        <end position="272"/>
    </location>
</feature>